<dbReference type="EMBL" id="JAUEPT010000045">
    <property type="protein sequence ID" value="KAK0438067.1"/>
    <property type="molecule type" value="Genomic_DNA"/>
</dbReference>
<evidence type="ECO:0000259" key="1">
    <source>
        <dbReference type="PROSITE" id="PS50097"/>
    </source>
</evidence>
<dbReference type="Proteomes" id="UP001175226">
    <property type="component" value="Unassembled WGS sequence"/>
</dbReference>
<organism evidence="2 3">
    <name type="scientific">Armillaria borealis</name>
    <dbReference type="NCBI Taxonomy" id="47425"/>
    <lineage>
        <taxon>Eukaryota</taxon>
        <taxon>Fungi</taxon>
        <taxon>Dikarya</taxon>
        <taxon>Basidiomycota</taxon>
        <taxon>Agaricomycotina</taxon>
        <taxon>Agaricomycetes</taxon>
        <taxon>Agaricomycetidae</taxon>
        <taxon>Agaricales</taxon>
        <taxon>Marasmiineae</taxon>
        <taxon>Physalacriaceae</taxon>
        <taxon>Armillaria</taxon>
    </lineage>
</organism>
<dbReference type="AlphaFoldDB" id="A0AA39J8F0"/>
<gene>
    <name evidence="2" type="ORF">EV421DRAFT_1714639</name>
</gene>
<dbReference type="SMART" id="SM00225">
    <property type="entry name" value="BTB"/>
    <property type="match status" value="1"/>
</dbReference>
<feature type="domain" description="BTB" evidence="1">
    <location>
        <begin position="30"/>
        <end position="101"/>
    </location>
</feature>
<dbReference type="Pfam" id="PF00651">
    <property type="entry name" value="BTB"/>
    <property type="match status" value="1"/>
</dbReference>
<evidence type="ECO:0000313" key="2">
    <source>
        <dbReference type="EMBL" id="KAK0438067.1"/>
    </source>
</evidence>
<accession>A0AA39J8F0</accession>
<dbReference type="Gene3D" id="3.30.710.10">
    <property type="entry name" value="Potassium Channel Kv1.1, Chain A"/>
    <property type="match status" value="1"/>
</dbReference>
<evidence type="ECO:0000313" key="3">
    <source>
        <dbReference type="Proteomes" id="UP001175226"/>
    </source>
</evidence>
<proteinExistence type="predicted"/>
<comment type="caution">
    <text evidence="2">The sequence shown here is derived from an EMBL/GenBank/DDBJ whole genome shotgun (WGS) entry which is preliminary data.</text>
</comment>
<reference evidence="2" key="1">
    <citation type="submission" date="2023-06" db="EMBL/GenBank/DDBJ databases">
        <authorList>
            <consortium name="Lawrence Berkeley National Laboratory"/>
            <person name="Ahrendt S."/>
            <person name="Sahu N."/>
            <person name="Indic B."/>
            <person name="Wong-Bajracharya J."/>
            <person name="Merenyi Z."/>
            <person name="Ke H.-M."/>
            <person name="Monk M."/>
            <person name="Kocsube S."/>
            <person name="Drula E."/>
            <person name="Lipzen A."/>
            <person name="Balint B."/>
            <person name="Henrissat B."/>
            <person name="Andreopoulos B."/>
            <person name="Martin F.M."/>
            <person name="Harder C.B."/>
            <person name="Rigling D."/>
            <person name="Ford K.L."/>
            <person name="Foster G.D."/>
            <person name="Pangilinan J."/>
            <person name="Papanicolaou A."/>
            <person name="Barry K."/>
            <person name="LaButti K."/>
            <person name="Viragh M."/>
            <person name="Koriabine M."/>
            <person name="Yan M."/>
            <person name="Riley R."/>
            <person name="Champramary S."/>
            <person name="Plett K.L."/>
            <person name="Tsai I.J."/>
            <person name="Slot J."/>
            <person name="Sipos G."/>
            <person name="Plett J."/>
            <person name="Nagy L.G."/>
            <person name="Grigoriev I.V."/>
        </authorList>
    </citation>
    <scope>NUCLEOTIDE SEQUENCE</scope>
    <source>
        <strain evidence="2">FPL87.14</strain>
    </source>
</reference>
<protein>
    <recommendedName>
        <fullName evidence="1">BTB domain-containing protein</fullName>
    </recommendedName>
</protein>
<dbReference type="InterPro" id="IPR011333">
    <property type="entry name" value="SKP1/BTB/POZ_sf"/>
</dbReference>
<name>A0AA39J8F0_9AGAR</name>
<sequence>MDSSHTEKIDLDPTDTATTIASFPFNDMGADLILRSSDGVDFYVHKPLLSLASPIFRDMFDIGQATQTFQGGIPVVQMSEDSNVLHKLLVWCDPRSVPLPGQFTIDDISRVLSLTDKFMMEGIAGRVAMLLSEYVEKQPAHVYALAYRGRGSWGVELMRAAAWQTLKSDFPHHTRVFDDIPANALMRLYEYRIDCITATQSLISNGEWMRNCILSNFGHHSMQGSSCSCITYYYKRDCTYVARWLVEYLAQAGNSLKEKPCREAIFLDLGHNVIKLWGKQVAPMPYCKGPECSARDLDDSKTRTSFSLFQRAFANEIDRLTEKVLDTQLNSSERALTFSRSN</sequence>
<keyword evidence="3" id="KW-1185">Reference proteome</keyword>
<dbReference type="SUPFAM" id="SSF54695">
    <property type="entry name" value="POZ domain"/>
    <property type="match status" value="1"/>
</dbReference>
<dbReference type="PROSITE" id="PS50097">
    <property type="entry name" value="BTB"/>
    <property type="match status" value="1"/>
</dbReference>
<dbReference type="InterPro" id="IPR000210">
    <property type="entry name" value="BTB/POZ_dom"/>
</dbReference>